<organism evidence="2 3">
    <name type="scientific">Saccharothrix ecbatanensis</name>
    <dbReference type="NCBI Taxonomy" id="1105145"/>
    <lineage>
        <taxon>Bacteria</taxon>
        <taxon>Bacillati</taxon>
        <taxon>Actinomycetota</taxon>
        <taxon>Actinomycetes</taxon>
        <taxon>Pseudonocardiales</taxon>
        <taxon>Pseudonocardiaceae</taxon>
        <taxon>Saccharothrix</taxon>
    </lineage>
</organism>
<proteinExistence type="predicted"/>
<evidence type="ECO:0000313" key="2">
    <source>
        <dbReference type="EMBL" id="MBB5806091.1"/>
    </source>
</evidence>
<protein>
    <submittedName>
        <fullName evidence="2">Uncharacterized protein</fullName>
    </submittedName>
</protein>
<accession>A0A7W9HQ25</accession>
<dbReference type="AlphaFoldDB" id="A0A7W9HQ25"/>
<reference evidence="2 3" key="1">
    <citation type="submission" date="2020-08" db="EMBL/GenBank/DDBJ databases">
        <title>Sequencing the genomes of 1000 actinobacteria strains.</title>
        <authorList>
            <person name="Klenk H.-P."/>
        </authorList>
    </citation>
    <scope>NUCLEOTIDE SEQUENCE [LARGE SCALE GENOMIC DNA]</scope>
    <source>
        <strain evidence="2 3">DSM 45486</strain>
    </source>
</reference>
<name>A0A7W9HQ25_9PSEU</name>
<comment type="caution">
    <text evidence="2">The sequence shown here is derived from an EMBL/GenBank/DDBJ whole genome shotgun (WGS) entry which is preliminary data.</text>
</comment>
<evidence type="ECO:0000313" key="3">
    <source>
        <dbReference type="Proteomes" id="UP000552097"/>
    </source>
</evidence>
<sequence length="87" mass="9120">MSGDFFEWDRRGLAEWLADFGVSGQGDVLGRGDGQGGGLGQRGGLGRGGVPEQRGGPAYVVSFGWLPSQLPPTSPIPAPRRAPDDLR</sequence>
<feature type="region of interest" description="Disordered" evidence="1">
    <location>
        <begin position="67"/>
        <end position="87"/>
    </location>
</feature>
<gene>
    <name evidence="2" type="ORF">F4560_005859</name>
</gene>
<dbReference type="EMBL" id="JACHMO010000001">
    <property type="protein sequence ID" value="MBB5806091.1"/>
    <property type="molecule type" value="Genomic_DNA"/>
</dbReference>
<feature type="compositionally biased region" description="Pro residues" evidence="1">
    <location>
        <begin position="69"/>
        <end position="80"/>
    </location>
</feature>
<feature type="compositionally biased region" description="Gly residues" evidence="1">
    <location>
        <begin position="28"/>
        <end position="49"/>
    </location>
</feature>
<dbReference type="Proteomes" id="UP000552097">
    <property type="component" value="Unassembled WGS sequence"/>
</dbReference>
<keyword evidence="3" id="KW-1185">Reference proteome</keyword>
<feature type="region of interest" description="Disordered" evidence="1">
    <location>
        <begin position="28"/>
        <end position="53"/>
    </location>
</feature>
<evidence type="ECO:0000256" key="1">
    <source>
        <dbReference type="SAM" id="MobiDB-lite"/>
    </source>
</evidence>